<name>A0A1X7SSB8_AMPQE</name>
<feature type="region of interest" description="Disordered" evidence="1">
    <location>
        <begin position="344"/>
        <end position="400"/>
    </location>
</feature>
<reference evidence="2" key="1">
    <citation type="submission" date="2017-05" db="UniProtKB">
        <authorList>
            <consortium name="EnsemblMetazoa"/>
        </authorList>
    </citation>
    <scope>IDENTIFICATION</scope>
</reference>
<sequence length="400" mass="45782">MSSIFRVREFGENEQDSFFRIIPSDLIKLMKRLLLWIHDRLSSGGCDEDYLFLISQTIMTAVFMRNDLINPELPLLAINAYPSSLPVLQCVLYYYKHINDERSPQLMDLLPLLKTNLTSPSGAIRTTTLQILNSCSFTPSDINEAEGQPVLSLLQFCLEAETVQSSLETYRNKLVCLSKLKYSSNLFSSLSNDIIEVPLRFLLGQLYINFTLIWDPVIDLISSYASSSEIIELFWSTFSEVLQYSSSKALDHENDNKVSPTSDTHGNLSCLNVHDVFESVAMEMKSSEWGRPDHWNYRRLLWRSMEKFPKVAERKSRVIVPLLLNFIDKEYGLSDDTFIKTQDISKTAPSTGEEEAEEEGEDESEKDELTVSKREPYPDRGKRVNKDGKKKIIDSHNGLN</sequence>
<feature type="compositionally biased region" description="Basic and acidic residues" evidence="1">
    <location>
        <begin position="367"/>
        <end position="394"/>
    </location>
</feature>
<dbReference type="EnsemblMetazoa" id="Aqu2.1.04971_001">
    <property type="protein sequence ID" value="Aqu2.1.04971_001"/>
    <property type="gene ID" value="Aqu2.1.04971"/>
</dbReference>
<dbReference type="PANTHER" id="PTHR17695:SF11">
    <property type="entry name" value="SMALL SUBUNIT PROCESSOME COMPONENT 20 HOMOLOG"/>
    <property type="match status" value="1"/>
</dbReference>
<dbReference type="SUPFAM" id="SSF48371">
    <property type="entry name" value="ARM repeat"/>
    <property type="match status" value="1"/>
</dbReference>
<dbReference type="InterPro" id="IPR016024">
    <property type="entry name" value="ARM-type_fold"/>
</dbReference>
<dbReference type="eggNOG" id="KOG1823">
    <property type="taxonomic scope" value="Eukaryota"/>
</dbReference>
<protein>
    <submittedName>
        <fullName evidence="2">Uncharacterized protein</fullName>
    </submittedName>
</protein>
<dbReference type="STRING" id="400682.A0A1X7SSB8"/>
<evidence type="ECO:0000256" key="1">
    <source>
        <dbReference type="SAM" id="MobiDB-lite"/>
    </source>
</evidence>
<accession>A0A1X7SSB8</accession>
<dbReference type="InterPro" id="IPR052575">
    <property type="entry name" value="SSU_processome_comp_20"/>
</dbReference>
<organism evidence="2">
    <name type="scientific">Amphimedon queenslandica</name>
    <name type="common">Sponge</name>
    <dbReference type="NCBI Taxonomy" id="400682"/>
    <lineage>
        <taxon>Eukaryota</taxon>
        <taxon>Metazoa</taxon>
        <taxon>Porifera</taxon>
        <taxon>Demospongiae</taxon>
        <taxon>Heteroscleromorpha</taxon>
        <taxon>Haplosclerida</taxon>
        <taxon>Niphatidae</taxon>
        <taxon>Amphimedon</taxon>
    </lineage>
</organism>
<dbReference type="OrthoDB" id="360653at2759"/>
<dbReference type="InParanoid" id="A0A1X7SSB8"/>
<dbReference type="AlphaFoldDB" id="A0A1X7SSB8"/>
<proteinExistence type="predicted"/>
<feature type="compositionally biased region" description="Acidic residues" evidence="1">
    <location>
        <begin position="352"/>
        <end position="366"/>
    </location>
</feature>
<dbReference type="GO" id="GO:0032040">
    <property type="term" value="C:small-subunit processome"/>
    <property type="evidence" value="ECO:0007669"/>
    <property type="project" value="TreeGrafter"/>
</dbReference>
<evidence type="ECO:0000313" key="2">
    <source>
        <dbReference type="EnsemblMetazoa" id="Aqu2.1.04971_001"/>
    </source>
</evidence>
<dbReference type="PANTHER" id="PTHR17695">
    <property type="entry name" value="SMALL SUBUNIT PROCESSOME COMPONENT 20 HOMOLOG"/>
    <property type="match status" value="1"/>
</dbReference>
<dbReference type="GO" id="GO:0030686">
    <property type="term" value="C:90S preribosome"/>
    <property type="evidence" value="ECO:0007669"/>
    <property type="project" value="TreeGrafter"/>
</dbReference>